<protein>
    <recommendedName>
        <fullName evidence="3">Core-binding (CB) domain-containing protein</fullName>
    </recommendedName>
</protein>
<evidence type="ECO:0000313" key="5">
    <source>
        <dbReference type="Proteomes" id="UP000095658"/>
    </source>
</evidence>
<dbReference type="RefSeq" id="WP_069937303.1">
    <property type="nucleotide sequence ID" value="NZ_MAMP01000006.1"/>
</dbReference>
<comment type="caution">
    <text evidence="4">The sequence shown here is derived from an EMBL/GenBank/DDBJ whole genome shotgun (WGS) entry which is preliminary data.</text>
</comment>
<dbReference type="InterPro" id="IPR010998">
    <property type="entry name" value="Integrase_recombinase_N"/>
</dbReference>
<dbReference type="InterPro" id="IPR028259">
    <property type="entry name" value="AP2-like_int_N"/>
</dbReference>
<dbReference type="AlphaFoldDB" id="A0A1E7DST7"/>
<reference evidence="4 5" key="1">
    <citation type="submission" date="2016-06" db="EMBL/GenBank/DDBJ databases">
        <title>Domibacillus iocasae genome sequencing.</title>
        <authorList>
            <person name="Verma A."/>
            <person name="Pal Y."/>
            <person name="Ojha A.K."/>
            <person name="Krishnamurthi S."/>
        </authorList>
    </citation>
    <scope>NUCLEOTIDE SEQUENCE [LARGE SCALE GENOMIC DNA]</scope>
    <source>
        <strain evidence="4 5">DSM 29979</strain>
    </source>
</reference>
<sequence>MASFEKRGKYWRYQIHHQRNRQKQRLSKSGFKTKKEAQIAAMEVEQKLNRGMIVSTEDPLLIDYLRSWIGIYKAGSVQKVTEDRYRNFLASVEKLLPYMTVRRLTRQEYQEFLNEYGKNHAKDTVRKFNRFIRSALQEAISEGIIHVDPTKDAVIKAGNPNKSKDEKFLDMDGFKLLIRTIKKKEKLAVSDVFILVMAATGTRYAECTGLTWDCIKTFESFLL</sequence>
<dbReference type="Proteomes" id="UP000095658">
    <property type="component" value="Unassembled WGS sequence"/>
</dbReference>
<keyword evidence="5" id="KW-1185">Reference proteome</keyword>
<evidence type="ECO:0000256" key="1">
    <source>
        <dbReference type="ARBA" id="ARBA00023125"/>
    </source>
</evidence>
<dbReference type="InterPro" id="IPR011010">
    <property type="entry name" value="DNA_brk_join_enz"/>
</dbReference>
<feature type="domain" description="Core-binding (CB)" evidence="3">
    <location>
        <begin position="55"/>
        <end position="140"/>
    </location>
</feature>
<dbReference type="PROSITE" id="PS51900">
    <property type="entry name" value="CB"/>
    <property type="match status" value="1"/>
</dbReference>
<evidence type="ECO:0000313" key="4">
    <source>
        <dbReference type="EMBL" id="OES46146.1"/>
    </source>
</evidence>
<name>A0A1E7DST7_9BACI</name>
<dbReference type="Gene3D" id="1.10.150.130">
    <property type="match status" value="1"/>
</dbReference>
<dbReference type="EMBL" id="MAMP01000006">
    <property type="protein sequence ID" value="OES46146.1"/>
    <property type="molecule type" value="Genomic_DNA"/>
</dbReference>
<dbReference type="InterPro" id="IPR044068">
    <property type="entry name" value="CB"/>
</dbReference>
<dbReference type="Pfam" id="PF14657">
    <property type="entry name" value="Arm-DNA-bind_4"/>
    <property type="match status" value="1"/>
</dbReference>
<organism evidence="4 5">
    <name type="scientific">Domibacillus iocasae</name>
    <dbReference type="NCBI Taxonomy" id="1714016"/>
    <lineage>
        <taxon>Bacteria</taxon>
        <taxon>Bacillati</taxon>
        <taxon>Bacillota</taxon>
        <taxon>Bacilli</taxon>
        <taxon>Bacillales</taxon>
        <taxon>Bacillaceae</taxon>
        <taxon>Domibacillus</taxon>
    </lineage>
</organism>
<keyword evidence="1 2" id="KW-0238">DNA-binding</keyword>
<dbReference type="STRING" id="1714016.BA724_16335"/>
<evidence type="ECO:0000259" key="3">
    <source>
        <dbReference type="PROSITE" id="PS51900"/>
    </source>
</evidence>
<evidence type="ECO:0000256" key="2">
    <source>
        <dbReference type="PROSITE-ProRule" id="PRU01248"/>
    </source>
</evidence>
<accession>A0A1E7DST7</accession>
<dbReference type="GO" id="GO:0003677">
    <property type="term" value="F:DNA binding"/>
    <property type="evidence" value="ECO:0007669"/>
    <property type="project" value="UniProtKB-UniRule"/>
</dbReference>
<proteinExistence type="predicted"/>
<dbReference type="SUPFAM" id="SSF56349">
    <property type="entry name" value="DNA breaking-rejoining enzymes"/>
    <property type="match status" value="1"/>
</dbReference>
<dbReference type="OrthoDB" id="9803188at2"/>
<gene>
    <name evidence="4" type="ORF">BA724_16335</name>
</gene>